<name>G9NMP7_HYPAI</name>
<protein>
    <submittedName>
        <fullName evidence="1">Uncharacterized protein</fullName>
    </submittedName>
</protein>
<reference evidence="1 2" key="1">
    <citation type="journal article" date="2011" name="Genome Biol.">
        <title>Comparative genome sequence analysis underscores mycoparasitism as the ancestral life style of Trichoderma.</title>
        <authorList>
            <person name="Kubicek C.P."/>
            <person name="Herrera-Estrella A."/>
            <person name="Seidl-Seiboth V."/>
            <person name="Martinez D.A."/>
            <person name="Druzhinina I.S."/>
            <person name="Thon M."/>
            <person name="Zeilinger S."/>
            <person name="Casas-Flores S."/>
            <person name="Horwitz B.A."/>
            <person name="Mukherjee P.K."/>
            <person name="Mukherjee M."/>
            <person name="Kredics L."/>
            <person name="Alcaraz L.D."/>
            <person name="Aerts A."/>
            <person name="Antal Z."/>
            <person name="Atanasova L."/>
            <person name="Cervantes-Badillo M.G."/>
            <person name="Challacombe J."/>
            <person name="Chertkov O."/>
            <person name="McCluskey K."/>
            <person name="Coulpier F."/>
            <person name="Deshpande N."/>
            <person name="von Doehren H."/>
            <person name="Ebbole D.J."/>
            <person name="Esquivel-Naranjo E.U."/>
            <person name="Fekete E."/>
            <person name="Flipphi M."/>
            <person name="Glaser F."/>
            <person name="Gomez-Rodriguez E.Y."/>
            <person name="Gruber S."/>
            <person name="Han C."/>
            <person name="Henrissat B."/>
            <person name="Hermosa R."/>
            <person name="Hernandez-Onate M."/>
            <person name="Karaffa L."/>
            <person name="Kosti I."/>
            <person name="Le Crom S."/>
            <person name="Lindquist E."/>
            <person name="Lucas S."/>
            <person name="Luebeck M."/>
            <person name="Luebeck P.S."/>
            <person name="Margeot A."/>
            <person name="Metz B."/>
            <person name="Misra M."/>
            <person name="Nevalainen H."/>
            <person name="Omann M."/>
            <person name="Packer N."/>
            <person name="Perrone G."/>
            <person name="Uresti-Rivera E.E."/>
            <person name="Salamov A."/>
            <person name="Schmoll M."/>
            <person name="Seiboth B."/>
            <person name="Shapiro H."/>
            <person name="Sukno S."/>
            <person name="Tamayo-Ramos J.A."/>
            <person name="Tisch D."/>
            <person name="Wiest A."/>
            <person name="Wilkinson H.H."/>
            <person name="Zhang M."/>
            <person name="Coutinho P.M."/>
            <person name="Kenerley C.M."/>
            <person name="Monte E."/>
            <person name="Baker S.E."/>
            <person name="Grigoriev I.V."/>
        </authorList>
    </citation>
    <scope>NUCLEOTIDE SEQUENCE [LARGE SCALE GENOMIC DNA]</scope>
    <source>
        <strain evidence="2">ATCC 20476 / IMI 206040</strain>
    </source>
</reference>
<dbReference type="HOGENOM" id="CLU_2638378_0_0_1"/>
<sequence length="77" mass="8113">MGPCLVSGAISTELLEGVYGWPKLIGSSQGGPAAAKNDKGQFPSDHMTLTKESAKEATARLALAETLSCTCRPRFCR</sequence>
<keyword evidence="2" id="KW-1185">Reference proteome</keyword>
<proteinExistence type="predicted"/>
<dbReference type="AlphaFoldDB" id="G9NMP7"/>
<dbReference type="OrthoDB" id="10391535at2759"/>
<dbReference type="EMBL" id="ABDG02000019">
    <property type="protein sequence ID" value="EHK48177.1"/>
    <property type="molecule type" value="Genomic_DNA"/>
</dbReference>
<dbReference type="Proteomes" id="UP000005426">
    <property type="component" value="Unassembled WGS sequence"/>
</dbReference>
<accession>G9NMP7</accession>
<gene>
    <name evidence="1" type="ORF">TRIATDRAFT_305919</name>
</gene>
<evidence type="ECO:0000313" key="1">
    <source>
        <dbReference type="EMBL" id="EHK48177.1"/>
    </source>
</evidence>
<organism evidence="1 2">
    <name type="scientific">Hypocrea atroviridis (strain ATCC 20476 / IMI 206040)</name>
    <name type="common">Trichoderma atroviride</name>
    <dbReference type="NCBI Taxonomy" id="452589"/>
    <lineage>
        <taxon>Eukaryota</taxon>
        <taxon>Fungi</taxon>
        <taxon>Dikarya</taxon>
        <taxon>Ascomycota</taxon>
        <taxon>Pezizomycotina</taxon>
        <taxon>Sordariomycetes</taxon>
        <taxon>Hypocreomycetidae</taxon>
        <taxon>Hypocreales</taxon>
        <taxon>Hypocreaceae</taxon>
        <taxon>Trichoderma</taxon>
    </lineage>
</organism>
<comment type="caution">
    <text evidence="1">The sequence shown here is derived from an EMBL/GenBank/DDBJ whole genome shotgun (WGS) entry which is preliminary data.</text>
</comment>
<evidence type="ECO:0000313" key="2">
    <source>
        <dbReference type="Proteomes" id="UP000005426"/>
    </source>
</evidence>